<evidence type="ECO:0000256" key="1">
    <source>
        <dbReference type="SAM" id="SignalP"/>
    </source>
</evidence>
<keyword evidence="1" id="KW-0732">Signal</keyword>
<dbReference type="EMBL" id="JAMXLR010000011">
    <property type="protein sequence ID" value="MCO6042796.1"/>
    <property type="molecule type" value="Genomic_DNA"/>
</dbReference>
<proteinExistence type="predicted"/>
<protein>
    <submittedName>
        <fullName evidence="2">Cytochrome c</fullName>
    </submittedName>
</protein>
<dbReference type="AlphaFoldDB" id="A0A9X2FEW7"/>
<evidence type="ECO:0000313" key="3">
    <source>
        <dbReference type="Proteomes" id="UP001155241"/>
    </source>
</evidence>
<dbReference type="GO" id="GO:0020037">
    <property type="term" value="F:heme binding"/>
    <property type="evidence" value="ECO:0007669"/>
    <property type="project" value="InterPro"/>
</dbReference>
<accession>A0A9X2FEW7</accession>
<dbReference type="Proteomes" id="UP001155241">
    <property type="component" value="Unassembled WGS sequence"/>
</dbReference>
<dbReference type="GO" id="GO:0022900">
    <property type="term" value="P:electron transport chain"/>
    <property type="evidence" value="ECO:0007669"/>
    <property type="project" value="InterPro"/>
</dbReference>
<dbReference type="InterPro" id="IPR002321">
    <property type="entry name" value="Cyt_c_II"/>
</dbReference>
<dbReference type="SUPFAM" id="SSF47175">
    <property type="entry name" value="Cytochromes"/>
    <property type="match status" value="1"/>
</dbReference>
<name>A0A9X2FEW7_9BACT</name>
<dbReference type="GO" id="GO:0005506">
    <property type="term" value="F:iron ion binding"/>
    <property type="evidence" value="ECO:0007669"/>
    <property type="project" value="InterPro"/>
</dbReference>
<gene>
    <name evidence="2" type="ORF">NG895_02645</name>
</gene>
<comment type="caution">
    <text evidence="2">The sequence shown here is derived from an EMBL/GenBank/DDBJ whole genome shotgun (WGS) entry which is preliminary data.</text>
</comment>
<sequence length="314" mass="34432">MKFGLLMVCLVALVGPCATASAQSTKATRAKPPSQWPRDVQQVFFDDARTQLVGNRPDYGEVAAARVATASGNSTADSDSDDSSFAWSQLVDADTLETEIKRQLPPLQPLVATPAAFKGGGYRDCRNRFTWLATLFTVAGDYDQRVRWQDTATALGQFYGRAGANCKVGTDQSFREAQLRVQDLGDLVRGGRPDVPEAKPDVGWDQIADRSPLMRRMETCLGEGISPKASDGRALANNADDLRHEAQLMAMMAEVIMQPGFDYADDESYRNHSTQLREASVALTQAVDLENFEAAREAIGNMQKACSNCHDEWR</sequence>
<keyword evidence="3" id="KW-1185">Reference proteome</keyword>
<dbReference type="RefSeq" id="WP_252850896.1">
    <property type="nucleotide sequence ID" value="NZ_JAMXLR010000011.1"/>
</dbReference>
<dbReference type="Gene3D" id="1.20.120.10">
    <property type="entry name" value="Cytochrome c/b562"/>
    <property type="match status" value="1"/>
</dbReference>
<dbReference type="GO" id="GO:0009055">
    <property type="term" value="F:electron transfer activity"/>
    <property type="evidence" value="ECO:0007669"/>
    <property type="project" value="InterPro"/>
</dbReference>
<evidence type="ECO:0000313" key="2">
    <source>
        <dbReference type="EMBL" id="MCO6042796.1"/>
    </source>
</evidence>
<feature type="chain" id="PRO_5040866327" evidence="1">
    <location>
        <begin position="21"/>
        <end position="314"/>
    </location>
</feature>
<dbReference type="PROSITE" id="PS51009">
    <property type="entry name" value="CYTCII"/>
    <property type="match status" value="1"/>
</dbReference>
<dbReference type="Pfam" id="PF01322">
    <property type="entry name" value="Cytochrom_C_2"/>
    <property type="match status" value="1"/>
</dbReference>
<organism evidence="2 3">
    <name type="scientific">Aeoliella straminimaris</name>
    <dbReference type="NCBI Taxonomy" id="2954799"/>
    <lineage>
        <taxon>Bacteria</taxon>
        <taxon>Pseudomonadati</taxon>
        <taxon>Planctomycetota</taxon>
        <taxon>Planctomycetia</taxon>
        <taxon>Pirellulales</taxon>
        <taxon>Lacipirellulaceae</taxon>
        <taxon>Aeoliella</taxon>
    </lineage>
</organism>
<reference evidence="2" key="1">
    <citation type="submission" date="2022-06" db="EMBL/GenBank/DDBJ databases">
        <title>Aeoliella straminimaris, a novel planctomycete from sediments.</title>
        <authorList>
            <person name="Vitorino I.R."/>
            <person name="Lage O.M."/>
        </authorList>
    </citation>
    <scope>NUCLEOTIDE SEQUENCE</scope>
    <source>
        <strain evidence="2">ICT_H6.2</strain>
    </source>
</reference>
<dbReference type="InterPro" id="IPR010980">
    <property type="entry name" value="Cyt_c/b562"/>
</dbReference>
<feature type="signal peptide" evidence="1">
    <location>
        <begin position="1"/>
        <end position="20"/>
    </location>
</feature>